<keyword evidence="1" id="KW-0596">Phosphopantetheine</keyword>
<feature type="domain" description="Carrier" evidence="4">
    <location>
        <begin position="2588"/>
        <end position="2664"/>
    </location>
</feature>
<reference evidence="5 6" key="1">
    <citation type="journal article" date="2023" name="G3 (Bethesda)">
        <title>A chromosome-level genome assembly of Zasmidium syzygii isolated from banana leaves.</title>
        <authorList>
            <person name="van Westerhoven A.C."/>
            <person name="Mehrabi R."/>
            <person name="Talebi R."/>
            <person name="Steentjes M.B.F."/>
            <person name="Corcolon B."/>
            <person name="Chong P.A."/>
            <person name="Kema G.H.J."/>
            <person name="Seidl M.F."/>
        </authorList>
    </citation>
    <scope>NUCLEOTIDE SEQUENCE [LARGE SCALE GENOMIC DNA]</scope>
    <source>
        <strain evidence="5 6">P124</strain>
    </source>
</reference>
<dbReference type="Gene3D" id="3.30.300.30">
    <property type="match status" value="2"/>
</dbReference>
<dbReference type="InterPro" id="IPR042099">
    <property type="entry name" value="ANL_N_sf"/>
</dbReference>
<dbReference type="PANTHER" id="PTHR45398">
    <property type="match status" value="1"/>
</dbReference>
<dbReference type="Gene3D" id="3.30.559.30">
    <property type="entry name" value="Nonribosomal peptide synthetase, condensation domain"/>
    <property type="match status" value="4"/>
</dbReference>
<dbReference type="InterPro" id="IPR009081">
    <property type="entry name" value="PP-bd_ACP"/>
</dbReference>
<evidence type="ECO:0000313" key="6">
    <source>
        <dbReference type="Proteomes" id="UP001305779"/>
    </source>
</evidence>
<accession>A0ABR0EEQ8</accession>
<dbReference type="PROSITE" id="PS00455">
    <property type="entry name" value="AMP_BINDING"/>
    <property type="match status" value="2"/>
</dbReference>
<dbReference type="InterPro" id="IPR010071">
    <property type="entry name" value="AA_adenyl_dom"/>
</dbReference>
<dbReference type="CDD" id="cd05918">
    <property type="entry name" value="A_NRPS_SidN3_like"/>
    <property type="match status" value="2"/>
</dbReference>
<keyword evidence="6" id="KW-1185">Reference proteome</keyword>
<sequence>MGDLEAEKEHHGLYKIDFERLLEWAGPVPRTVHASIHDLFVGQASAQPWAQAVHAWDGDWQYKEVESLSRVLASQLADCGIGRGDIVPFCFHKSRWVAIAMLGILRAGAACAALDPEMPHDRLRLLTDQIQAKVAMAGWNTKDVVEALGLHTIMLDESFHARTMSGTLVQACKPHDTAVVQFTSGSTGHPKVVVLSHEALCSSFEAFGSQWGIGPSSRVLQFAAHTFDVSIADFLGTLTRGGCVCVPSPQDRLGDLAGFIRRSRVNWTLLTPTMAKLLDPVDVPGLRTLVLGGEAVQRENLTKWAGQCRLILAYGLAEAAIYCSGREDNTPESNPANIGRPIGCKFWVCDDQSLPVPPGGKGELFIEGPILAQSYLHDETKTASTFVPTPTWLEPYTEARRLLKTRDVVQWQSDGSLHFLARTDDQVKLRGIRMELGEITHYVQLGLAGLTEDAVIEVANDQSDSATSRLVAFFVPHGNQAQGMSGDTPLVLSMAEEWTSVVRKAITFVLTKLPSNMVPMVFIPLSHIPTTPAGKCNRQILRAILQEQAVDLHNYIFDDAKECVQVAREQTHLEAKEVPRMASPQIDERYFSELSLGTLKREVAQMCHISDTDIEDVYPCTPMQEALLTSSTRAANAYSRQMLYTLRESLDLPRFKQAWKVTLAENPILRTRIVKTSLGSAQVVTATIPPWATFQTRDECLESDKLQTSKAGAPLIRLAVISNLEFVLTIHHAILDGWSLGLIWQHVSEAYNGQRLSMRTPFKRFVAYCHNMRKDVAARFWSSRLAARSDDHFPAAGSSKAKSPYATARRSILIDSTSITRRGFTVPALLQAAWSVVTATYGNTTRPTFGLTVSGRNADLAGIETMCGPVIATVPFQVPLRHGMSVDDLLSDVQRMALQMIPYEQLGLREISKAGDAAASSVDFQALLVVQPDSSMGALINSLGLIPVPIPDSELTTYSLTLDCHLSHNGVEVITYFDTGVLASEQVERVLQQFEHTIYTVSSAPGQSPLSTLPLCNDRDRAELQRWNSRTAATTIPFESVCEMFRQVALRQPHNAAIDAWDGTLTYQELDMYSESLAEELRARGAAPGKPVPFIFRKTKWTTVAVMGILKAQSFCVPIDPKSPDVRKVSIISGVDAKLVLASCKGAFTPIDGVQELVADQKLIDTMPIVTTIPVTTLSPTTNAYIIFTSGSTSTAKGVVWPHSTLSASLQTLGRFFGFGQGTRTLQFASHVFDISVLEMLGTVSFGGLVCVPSDEDRLTNLDAFMHDKAVTWAGLTPTVSRDIDPLRVPSLDTLVSIGEPIRLSVIEKWRKAVRLFNGYGPCEACIFSTIAQVEDGSRFPESLGFPVGCAVWLVHRDNIDELVPIGAIGEMVIEGPNVGSGYFRESSTATAAFCEPPKWALAHQASSVMGQFFRTGDMARYNADGSLHFLGRRDDDQVKINGQRLQLVDVEQALTTCDGIRRAVALVPKSGDLEGSLTVVADFESSSTTTRAVLQPLQRQKHEEASAVFARASSSTSASLSSFMVPTYWVMVQALPLTFSGKLDRQRIAAWLASSTEEVKTSIWSTNRPMSNTHEDFVRQVWSSVLNIPVDEIDSASSFIRLGGDSISAMSVASKCRQSKIPLNVADILQSRNLGQLVSKMVDRQKEDGHVAKDRALDNGPYLSANVTVTNGMLSPIQSLLCQDQGPATANHFNQSWVFELARPVSVSTLQDSVTALVRHHDMLRCRFVQSNPTTWTQEIIPAIDLPPSLFEHRYVRCLAEAQQAIDAKEAALDIKAGSVFAVTYIESSDGNFPNGVLHLTAHHLVIDLVSWRALLEDFTALLAEGHQTALPEVFPFNTWVRLQAEHITKQRHLQDDQLPAADAHFWGLAESPNLYGDNVSRTIALDVETTAKLTGPCNHAYSTSTLDLLLTGLVVSFAKVFPDRGTPALYNEGHGRETWDSSFDLSRTIGWFTTLSPINPNIDSSTSLSSTARKTKDARLKHSHNGWKFFTSRMLSDGPLSRRDIEIVFNFAGQFQQFESTHSLLRRVDSDKLRCNPIADDVEMLGLISITAMLVEGRMKFELHCNKHMNHLDRIDSWMRELKITLMALAITLDGREAQLSVSQVSALQLDGDDMESLQVALTDVGLTASGLESIYACSPVQEGIILAQERAHCQYLVQASFGISSKRNGGRVSVDRLVEAWKTLCAQHPIMRTIFIGHPSSHGGYCQVVLREHEPLVALHSVKTPCDIVQMLRTLPEQALGSSQPQHHLAILQNGTEVYIRLEMSHALNDAATIQLIWQELARIYDGGEDDKRGNYADYLAWVEANRMSALEFWRSHLADYGPCHFPKMQRSDDGDGTAELDGMAQASVPHVEVTKTLAFCAEHDLTVSTLLQVAWILALSALTGRDAPCCGFLANGRDANVDGIETMMGPTISLLTSSLSLLGNERVLDLLTRAQERFVDGLAHQAVSMAELHHALDLGGRPLFNTAISLQRLWAEDLAGDEASIEINMLDYADPSEFDVVLAVAYSKDDIRTTLKYKRSHMDETMAAAVAKGLADIIYHIVVEPNACTAEILGSGREGPVLRRLQPRERMREHEDQGQIVQARPLSPIEQSLQQIWSEVLELPIALVDVNESYTRLGGDSVSAIRIASKCRALRLKVTVQDILTCKRISTLAKHVEHHQAPVDEPGACFPLGAIQRLTLLNRDSPQHHHALGFLLRLCRVVEPERLQDAIKALVSRHDMLRARFIQRDGIWMQYISSWDDQSAIVSQISVGDFNELELEILAMQKSLNACSGPVFFAALCYVGDEQHLFLTAHHLVSDPVSLQIILEDLELLLSGEKLSPNTSLSFQSWCTQQSSRTGTLRLSDALPYKVPESNYQYWGMDMASNRSQYIATRRFVLDHTTSSRLLSHIAPLGNIMVAALLLSFLECFPDRASPPAIFTDHHGRNMTPTTRGSHEPDIFRTVGWFNSLFPIALQPGLACDDMEAILTQVEAMHRSLPRHGSDYLDAALLTSSGYEKFGASHFPMEIMCDSTHYGGVYNVLEKPISIFERVSGDLIDLHLAGGDFEGAALIGVSMEIVEGRLRVQIAHSSKIQRQEQIRKWVEELERVLVELVA</sequence>
<dbReference type="Pfam" id="PF00668">
    <property type="entry name" value="Condensation"/>
    <property type="match status" value="4"/>
</dbReference>
<comment type="similarity">
    <text evidence="3">Belongs to the NRP synthetase family.</text>
</comment>
<dbReference type="InterPro" id="IPR020845">
    <property type="entry name" value="AMP-binding_CS"/>
</dbReference>
<dbReference type="CDD" id="cd19542">
    <property type="entry name" value="CT_NRPS-like"/>
    <property type="match status" value="1"/>
</dbReference>
<dbReference type="NCBIfam" id="TIGR01733">
    <property type="entry name" value="AA-adenyl-dom"/>
    <property type="match status" value="1"/>
</dbReference>
<dbReference type="Gene3D" id="3.30.559.10">
    <property type="entry name" value="Chloramphenicol acetyltransferase-like domain"/>
    <property type="match status" value="4"/>
</dbReference>
<dbReference type="SUPFAM" id="SSF52777">
    <property type="entry name" value="CoA-dependent acyltransferases"/>
    <property type="match status" value="8"/>
</dbReference>
<dbReference type="InterPro" id="IPR023213">
    <property type="entry name" value="CAT-like_dom_sf"/>
</dbReference>
<dbReference type="PROSITE" id="PS50075">
    <property type="entry name" value="CARRIER"/>
    <property type="match status" value="2"/>
</dbReference>
<evidence type="ECO:0000256" key="2">
    <source>
        <dbReference type="ARBA" id="ARBA00022553"/>
    </source>
</evidence>
<evidence type="ECO:0000256" key="1">
    <source>
        <dbReference type="ARBA" id="ARBA00022450"/>
    </source>
</evidence>
<dbReference type="InterPro" id="IPR001242">
    <property type="entry name" value="Condensation_dom"/>
</dbReference>
<proteinExistence type="inferred from homology"/>
<organism evidence="5 6">
    <name type="scientific">Zasmidium cellare</name>
    <name type="common">Wine cellar mold</name>
    <name type="synonym">Racodium cellare</name>
    <dbReference type="NCBI Taxonomy" id="395010"/>
    <lineage>
        <taxon>Eukaryota</taxon>
        <taxon>Fungi</taxon>
        <taxon>Dikarya</taxon>
        <taxon>Ascomycota</taxon>
        <taxon>Pezizomycotina</taxon>
        <taxon>Dothideomycetes</taxon>
        <taxon>Dothideomycetidae</taxon>
        <taxon>Mycosphaerellales</taxon>
        <taxon>Mycosphaerellaceae</taxon>
        <taxon>Zasmidium</taxon>
    </lineage>
</organism>
<keyword evidence="2" id="KW-0597">Phosphoprotein</keyword>
<evidence type="ECO:0000313" key="5">
    <source>
        <dbReference type="EMBL" id="KAK4499984.1"/>
    </source>
</evidence>
<dbReference type="InterPro" id="IPR000873">
    <property type="entry name" value="AMP-dep_synth/lig_dom"/>
</dbReference>
<evidence type="ECO:0000256" key="3">
    <source>
        <dbReference type="ARBA" id="ARBA00029454"/>
    </source>
</evidence>
<feature type="domain" description="Carrier" evidence="4">
    <location>
        <begin position="1570"/>
        <end position="1646"/>
    </location>
</feature>
<dbReference type="EMBL" id="JAXOVC010000006">
    <property type="protein sequence ID" value="KAK4499984.1"/>
    <property type="molecule type" value="Genomic_DNA"/>
</dbReference>
<dbReference type="SMART" id="SM00823">
    <property type="entry name" value="PKS_PP"/>
    <property type="match status" value="1"/>
</dbReference>
<dbReference type="CDD" id="cd19545">
    <property type="entry name" value="FUM14_C_NRPS-like"/>
    <property type="match status" value="1"/>
</dbReference>
<dbReference type="Pfam" id="PF00550">
    <property type="entry name" value="PP-binding"/>
    <property type="match status" value="2"/>
</dbReference>
<dbReference type="Pfam" id="PF00501">
    <property type="entry name" value="AMP-binding"/>
    <property type="match status" value="2"/>
</dbReference>
<dbReference type="Gene3D" id="3.40.50.12780">
    <property type="entry name" value="N-terminal domain of ligase-like"/>
    <property type="match status" value="2"/>
</dbReference>
<evidence type="ECO:0000259" key="4">
    <source>
        <dbReference type="PROSITE" id="PS50075"/>
    </source>
</evidence>
<dbReference type="SUPFAM" id="SSF56801">
    <property type="entry name" value="Acetyl-CoA synthetase-like"/>
    <property type="match status" value="2"/>
</dbReference>
<dbReference type="PANTHER" id="PTHR45398:SF1">
    <property type="entry name" value="ENZYME, PUTATIVE (JCVI)-RELATED"/>
    <property type="match status" value="1"/>
</dbReference>
<dbReference type="SUPFAM" id="SSF47336">
    <property type="entry name" value="ACP-like"/>
    <property type="match status" value="2"/>
</dbReference>
<dbReference type="Proteomes" id="UP001305779">
    <property type="component" value="Unassembled WGS sequence"/>
</dbReference>
<protein>
    <recommendedName>
        <fullName evidence="4">Carrier domain-containing protein</fullName>
    </recommendedName>
</protein>
<gene>
    <name evidence="5" type="ORF">PRZ48_008170</name>
</gene>
<dbReference type="InterPro" id="IPR036736">
    <property type="entry name" value="ACP-like_sf"/>
</dbReference>
<comment type="caution">
    <text evidence="5">The sequence shown here is derived from an EMBL/GenBank/DDBJ whole genome shotgun (WGS) entry which is preliminary data.</text>
</comment>
<dbReference type="InterPro" id="IPR045851">
    <property type="entry name" value="AMP-bd_C_sf"/>
</dbReference>
<dbReference type="Gene3D" id="1.10.1200.10">
    <property type="entry name" value="ACP-like"/>
    <property type="match status" value="2"/>
</dbReference>
<name>A0ABR0EEQ8_ZASCE</name>
<dbReference type="InterPro" id="IPR020806">
    <property type="entry name" value="PKS_PP-bd"/>
</dbReference>